<dbReference type="Gene3D" id="3.30.420.10">
    <property type="entry name" value="Ribonuclease H-like superfamily/Ribonuclease H"/>
    <property type="match status" value="1"/>
</dbReference>
<evidence type="ECO:0000313" key="1">
    <source>
        <dbReference type="Proteomes" id="UP000887540"/>
    </source>
</evidence>
<reference evidence="2" key="1">
    <citation type="submission" date="2022-11" db="UniProtKB">
        <authorList>
            <consortium name="WormBaseParasite"/>
        </authorList>
    </citation>
    <scope>IDENTIFICATION</scope>
</reference>
<dbReference type="WBParaSite" id="ACRNAN_scaffold8894.g19246.t1">
    <property type="protein sequence ID" value="ACRNAN_scaffold8894.g19246.t1"/>
    <property type="gene ID" value="ACRNAN_scaffold8894.g19246"/>
</dbReference>
<proteinExistence type="predicted"/>
<dbReference type="PANTHER" id="PTHR46068">
    <property type="entry name" value="PROTEIN CBG27172"/>
    <property type="match status" value="1"/>
</dbReference>
<dbReference type="InterPro" id="IPR036397">
    <property type="entry name" value="RNaseH_sf"/>
</dbReference>
<dbReference type="PANTHER" id="PTHR46068:SF1">
    <property type="entry name" value="TRANSPOSASE IS30-LIKE HTH DOMAIN-CONTAINING PROTEIN"/>
    <property type="match status" value="1"/>
</dbReference>
<keyword evidence="1" id="KW-1185">Reference proteome</keyword>
<accession>A0A914ELW0</accession>
<sequence length="119" mass="13538">MPNEIGTIGLSSKTVHLFMGVLTRTRKSSTQTWLNDHFPDFIKKDEWPASSPDLNPLDYLIWSLLEADVNAEEHNSIESLKNAISEAFERLPMEVINQAVDNWMKRLDAVIKAKGGHFE</sequence>
<dbReference type="AlphaFoldDB" id="A0A914ELW0"/>
<name>A0A914ELW0_9BILA</name>
<dbReference type="Proteomes" id="UP000887540">
    <property type="component" value="Unplaced"/>
</dbReference>
<dbReference type="GO" id="GO:0003676">
    <property type="term" value="F:nucleic acid binding"/>
    <property type="evidence" value="ECO:0007669"/>
    <property type="project" value="InterPro"/>
</dbReference>
<evidence type="ECO:0000313" key="2">
    <source>
        <dbReference type="WBParaSite" id="ACRNAN_scaffold8894.g19246.t1"/>
    </source>
</evidence>
<organism evidence="1 2">
    <name type="scientific">Acrobeloides nanus</name>
    <dbReference type="NCBI Taxonomy" id="290746"/>
    <lineage>
        <taxon>Eukaryota</taxon>
        <taxon>Metazoa</taxon>
        <taxon>Ecdysozoa</taxon>
        <taxon>Nematoda</taxon>
        <taxon>Chromadorea</taxon>
        <taxon>Rhabditida</taxon>
        <taxon>Tylenchina</taxon>
        <taxon>Cephalobomorpha</taxon>
        <taxon>Cephaloboidea</taxon>
        <taxon>Cephalobidae</taxon>
        <taxon>Acrobeloides</taxon>
    </lineage>
</organism>
<protein>
    <submittedName>
        <fullName evidence="2">Tc1-like transposase DDE domain-containing protein</fullName>
    </submittedName>
</protein>